<dbReference type="EMBL" id="GG685006">
    <property type="protein sequence ID" value="EER00499.1"/>
    <property type="molecule type" value="Genomic_DNA"/>
</dbReference>
<proteinExistence type="predicted"/>
<protein>
    <submittedName>
        <fullName evidence="3">Uncharacterized protein</fullName>
    </submittedName>
</protein>
<feature type="compositionally biased region" description="Low complexity" evidence="1">
    <location>
        <begin position="146"/>
        <end position="160"/>
    </location>
</feature>
<feature type="region of interest" description="Disordered" evidence="1">
    <location>
        <begin position="238"/>
        <end position="344"/>
    </location>
</feature>
<keyword evidence="2" id="KW-0472">Membrane</keyword>
<feature type="region of interest" description="Disordered" evidence="1">
    <location>
        <begin position="109"/>
        <end position="133"/>
    </location>
</feature>
<sequence>MARGAYSNVGGLAGFTRGKHDHCQRISILSFFAVMMIIYLYIDARRARLPSREEEPIRGAGSDFALAQVGPMIDASRINVELRPIAVVKKDKYGEEQGTVVLKMKLTTLENEPATTEPPVPPETSPSPSTHAVPKTIATTQAASVPTQAQYTAAAPTKPNTTPELIEFELVPVTKSGKGKNEAEPNGDDDARLETVASGEVGKVSGEVVTAKALPSEAPKGSAVNVSERTHEVDIVGKMTVEGRVDLPSESSVGKATRTGDKSDSTRSRGTDREVEQTTKSITMPLVKASEPATTSSPRANMVDDRTEDMAAIVERLEKLEAEVGSKTQPRKESREASGDQTKT</sequence>
<evidence type="ECO:0000256" key="2">
    <source>
        <dbReference type="SAM" id="Phobius"/>
    </source>
</evidence>
<reference evidence="3 4" key="1">
    <citation type="submission" date="2008-07" db="EMBL/GenBank/DDBJ databases">
        <authorList>
            <person name="El-Sayed N."/>
            <person name="Caler E."/>
            <person name="Inman J."/>
            <person name="Amedeo P."/>
            <person name="Hass B."/>
            <person name="Wortman J."/>
        </authorList>
    </citation>
    <scope>NUCLEOTIDE SEQUENCE [LARGE SCALE GENOMIC DNA]</scope>
    <source>
        <strain evidence="4">ATCC 50983 / TXsc</strain>
    </source>
</reference>
<feature type="compositionally biased region" description="Basic and acidic residues" evidence="1">
    <location>
        <begin position="302"/>
        <end position="344"/>
    </location>
</feature>
<feature type="region of interest" description="Disordered" evidence="1">
    <location>
        <begin position="141"/>
        <end position="160"/>
    </location>
</feature>
<evidence type="ECO:0000313" key="3">
    <source>
        <dbReference type="EMBL" id="EER00499.1"/>
    </source>
</evidence>
<dbReference type="GeneID" id="9043573"/>
<dbReference type="AlphaFoldDB" id="C5LS27"/>
<keyword evidence="2" id="KW-0812">Transmembrane</keyword>
<dbReference type="RefSeq" id="XP_002767781.1">
    <property type="nucleotide sequence ID" value="XM_002767735.1"/>
</dbReference>
<dbReference type="Proteomes" id="UP000007800">
    <property type="component" value="Unassembled WGS sequence"/>
</dbReference>
<feature type="transmembrane region" description="Helical" evidence="2">
    <location>
        <begin position="26"/>
        <end position="42"/>
    </location>
</feature>
<keyword evidence="4" id="KW-1185">Reference proteome</keyword>
<feature type="compositionally biased region" description="Basic and acidic residues" evidence="1">
    <location>
        <begin position="258"/>
        <end position="277"/>
    </location>
</feature>
<dbReference type="OrthoDB" id="466545at2759"/>
<gene>
    <name evidence="3" type="ORF">Pmar_PMAR018383</name>
</gene>
<dbReference type="InParanoid" id="C5LS27"/>
<accession>C5LS27</accession>
<name>C5LS27_PERM5</name>
<evidence type="ECO:0000313" key="4">
    <source>
        <dbReference type="Proteomes" id="UP000007800"/>
    </source>
</evidence>
<feature type="compositionally biased region" description="Basic and acidic residues" evidence="1">
    <location>
        <begin position="238"/>
        <end position="247"/>
    </location>
</feature>
<keyword evidence="2" id="KW-1133">Transmembrane helix</keyword>
<organism evidence="4">
    <name type="scientific">Perkinsus marinus (strain ATCC 50983 / TXsc)</name>
    <dbReference type="NCBI Taxonomy" id="423536"/>
    <lineage>
        <taxon>Eukaryota</taxon>
        <taxon>Sar</taxon>
        <taxon>Alveolata</taxon>
        <taxon>Perkinsozoa</taxon>
        <taxon>Perkinsea</taxon>
        <taxon>Perkinsida</taxon>
        <taxon>Perkinsidae</taxon>
        <taxon>Perkinsus</taxon>
    </lineage>
</organism>
<feature type="compositionally biased region" description="Pro residues" evidence="1">
    <location>
        <begin position="116"/>
        <end position="125"/>
    </location>
</feature>
<evidence type="ECO:0000256" key="1">
    <source>
        <dbReference type="SAM" id="MobiDB-lite"/>
    </source>
</evidence>